<evidence type="ECO:0000313" key="1">
    <source>
        <dbReference type="EMBL" id="KAF2318166.1"/>
    </source>
</evidence>
<evidence type="ECO:0000313" key="2">
    <source>
        <dbReference type="Proteomes" id="UP000467840"/>
    </source>
</evidence>
<sequence>MGCGGDVHDPFDIFQLFFGGNPFSGGGSSRGCRQRRGEDVIHPFKGAWDVNCHFAWGSLNLDVKCMCEERGIAWDMQGSFTWELLICMGSEWGTCGLISGEPWPLQLELVEAHYELAHGRHVERQSGQVHFHAKIMHGRGHKMLEVVAMCYTKVEPPLGHGIKLFG</sequence>
<dbReference type="Proteomes" id="UP000467840">
    <property type="component" value="Chromosome 10"/>
</dbReference>
<proteinExistence type="predicted"/>
<name>A0A6A6N0S9_HEVBR</name>
<dbReference type="EMBL" id="JAAGAX010000003">
    <property type="protein sequence ID" value="KAF2318166.1"/>
    <property type="molecule type" value="Genomic_DNA"/>
</dbReference>
<reference evidence="1 2" key="1">
    <citation type="journal article" date="2020" name="Mol. Plant">
        <title>The Chromosome-Based Rubber Tree Genome Provides New Insights into Spurge Genome Evolution and Rubber Biosynthesis.</title>
        <authorList>
            <person name="Liu J."/>
            <person name="Shi C."/>
            <person name="Shi C.C."/>
            <person name="Li W."/>
            <person name="Zhang Q.J."/>
            <person name="Zhang Y."/>
            <person name="Li K."/>
            <person name="Lu H.F."/>
            <person name="Shi C."/>
            <person name="Zhu S.T."/>
            <person name="Xiao Z.Y."/>
            <person name="Nan H."/>
            <person name="Yue Y."/>
            <person name="Zhu X.G."/>
            <person name="Wu Y."/>
            <person name="Hong X.N."/>
            <person name="Fan G.Y."/>
            <person name="Tong Y."/>
            <person name="Zhang D."/>
            <person name="Mao C.L."/>
            <person name="Liu Y.L."/>
            <person name="Hao S.J."/>
            <person name="Liu W.Q."/>
            <person name="Lv M.Q."/>
            <person name="Zhang H.B."/>
            <person name="Liu Y."/>
            <person name="Hu-Tang G.R."/>
            <person name="Wang J.P."/>
            <person name="Wang J.H."/>
            <person name="Sun Y.H."/>
            <person name="Ni S.B."/>
            <person name="Chen W.B."/>
            <person name="Zhang X.C."/>
            <person name="Jiao Y.N."/>
            <person name="Eichler E.E."/>
            <person name="Li G.H."/>
            <person name="Liu X."/>
            <person name="Gao L.Z."/>
        </authorList>
    </citation>
    <scope>NUCLEOTIDE SEQUENCE [LARGE SCALE GENOMIC DNA]</scope>
    <source>
        <strain evidence="2">cv. GT1</strain>
        <tissue evidence="1">Leaf</tissue>
    </source>
</reference>
<organism evidence="1 2">
    <name type="scientific">Hevea brasiliensis</name>
    <name type="common">Para rubber tree</name>
    <name type="synonym">Siphonia brasiliensis</name>
    <dbReference type="NCBI Taxonomy" id="3981"/>
    <lineage>
        <taxon>Eukaryota</taxon>
        <taxon>Viridiplantae</taxon>
        <taxon>Streptophyta</taxon>
        <taxon>Embryophyta</taxon>
        <taxon>Tracheophyta</taxon>
        <taxon>Spermatophyta</taxon>
        <taxon>Magnoliopsida</taxon>
        <taxon>eudicotyledons</taxon>
        <taxon>Gunneridae</taxon>
        <taxon>Pentapetalae</taxon>
        <taxon>rosids</taxon>
        <taxon>fabids</taxon>
        <taxon>Malpighiales</taxon>
        <taxon>Euphorbiaceae</taxon>
        <taxon>Crotonoideae</taxon>
        <taxon>Micrandreae</taxon>
        <taxon>Hevea</taxon>
    </lineage>
</organism>
<dbReference type="AlphaFoldDB" id="A0A6A6N0S9"/>
<accession>A0A6A6N0S9</accession>
<comment type="caution">
    <text evidence="1">The sequence shown here is derived from an EMBL/GenBank/DDBJ whole genome shotgun (WGS) entry which is preliminary data.</text>
</comment>
<protein>
    <submittedName>
        <fullName evidence="1">Uncharacterized protein</fullName>
    </submittedName>
</protein>
<gene>
    <name evidence="1" type="ORF">GH714_001971</name>
</gene>
<keyword evidence="2" id="KW-1185">Reference proteome</keyword>